<accession>A0ABW8N0L1</accession>
<evidence type="ECO:0000259" key="1">
    <source>
        <dbReference type="Pfam" id="PF03703"/>
    </source>
</evidence>
<protein>
    <submittedName>
        <fullName evidence="2">Membrane protein YdbS with pleckstrin-like domain</fullName>
    </submittedName>
</protein>
<keyword evidence="3" id="KW-1185">Reference proteome</keyword>
<dbReference type="Proteomes" id="UP001620514">
    <property type="component" value="Unassembled WGS sequence"/>
</dbReference>
<feature type="domain" description="YdbS-like PH" evidence="1">
    <location>
        <begin position="30"/>
        <end position="106"/>
    </location>
</feature>
<dbReference type="InterPro" id="IPR005182">
    <property type="entry name" value="YdbS-like_PH"/>
</dbReference>
<proteinExistence type="predicted"/>
<sequence>MRQLSGRCHGSFLCSLFFWCWVGLSYLQVKFTEFEIDAERITCRKGILNRTVQRVELFRIQDVTSVHPWWQRMFGIGAVVVTTSDSNNPVWRLPGMKDAEQLRNELNRAAIALRDVKGVREVNMGRV</sequence>
<reference evidence="2 3" key="1">
    <citation type="submission" date="2024-11" db="EMBL/GenBank/DDBJ databases">
        <title>Using genomics to understand microbial adaptation to soil warming.</title>
        <authorList>
            <person name="Deangelis K.M. PhD."/>
        </authorList>
    </citation>
    <scope>NUCLEOTIDE SEQUENCE [LARGE SCALE GENOMIC DNA]</scope>
    <source>
        <strain evidence="2 3">GAS97</strain>
    </source>
</reference>
<dbReference type="EMBL" id="JBIYDN010000053">
    <property type="protein sequence ID" value="MFK4448546.1"/>
    <property type="molecule type" value="Genomic_DNA"/>
</dbReference>
<evidence type="ECO:0000313" key="2">
    <source>
        <dbReference type="EMBL" id="MFK4448546.1"/>
    </source>
</evidence>
<gene>
    <name evidence="2" type="ORF">ABH943_008590</name>
</gene>
<dbReference type="RefSeq" id="WP_404614928.1">
    <property type="nucleotide sequence ID" value="NZ_JBIYDN010000053.1"/>
</dbReference>
<dbReference type="Pfam" id="PF03703">
    <property type="entry name" value="bPH_2"/>
    <property type="match status" value="1"/>
</dbReference>
<name>A0ABW8N0L1_9BURK</name>
<comment type="caution">
    <text evidence="2">The sequence shown here is derived from an EMBL/GenBank/DDBJ whole genome shotgun (WGS) entry which is preliminary data.</text>
</comment>
<organism evidence="2 3">
    <name type="scientific">Caballeronia udeis</name>
    <dbReference type="NCBI Taxonomy" id="1232866"/>
    <lineage>
        <taxon>Bacteria</taxon>
        <taxon>Pseudomonadati</taxon>
        <taxon>Pseudomonadota</taxon>
        <taxon>Betaproteobacteria</taxon>
        <taxon>Burkholderiales</taxon>
        <taxon>Burkholderiaceae</taxon>
        <taxon>Caballeronia</taxon>
    </lineage>
</organism>
<evidence type="ECO:0000313" key="3">
    <source>
        <dbReference type="Proteomes" id="UP001620514"/>
    </source>
</evidence>